<feature type="transmembrane region" description="Helical" evidence="6">
    <location>
        <begin position="243"/>
        <end position="261"/>
    </location>
</feature>
<evidence type="ECO:0000256" key="6">
    <source>
        <dbReference type="RuleBase" id="RU363041"/>
    </source>
</evidence>
<evidence type="ECO:0000313" key="7">
    <source>
        <dbReference type="EMBL" id="QDH23043.1"/>
    </source>
</evidence>
<dbReference type="KEGG" id="saca:FFV09_20620"/>
<feature type="transmembrane region" description="Helical" evidence="6">
    <location>
        <begin position="98"/>
        <end position="116"/>
    </location>
</feature>
<comment type="subcellular location">
    <subcellularLocation>
        <location evidence="6">Cell membrane</location>
        <topology evidence="6">Multi-pass membrane protein</topology>
    </subcellularLocation>
    <subcellularLocation>
        <location evidence="1">Membrane</location>
        <topology evidence="1">Multi-pass membrane protein</topology>
    </subcellularLocation>
</comment>
<comment type="similarity">
    <text evidence="2 6">Belongs to the 4-toluene sulfonate uptake permease (TSUP) (TC 2.A.102) family.</text>
</comment>
<dbReference type="PANTHER" id="PTHR43701">
    <property type="entry name" value="MEMBRANE TRANSPORTER PROTEIN MJ0441-RELATED"/>
    <property type="match status" value="1"/>
</dbReference>
<organism evidence="7 8">
    <name type="scientific">Saccharibacillus brassicae</name>
    <dbReference type="NCBI Taxonomy" id="2583377"/>
    <lineage>
        <taxon>Bacteria</taxon>
        <taxon>Bacillati</taxon>
        <taxon>Bacillota</taxon>
        <taxon>Bacilli</taxon>
        <taxon>Bacillales</taxon>
        <taxon>Paenibacillaceae</taxon>
        <taxon>Saccharibacillus</taxon>
    </lineage>
</organism>
<feature type="transmembrane region" description="Helical" evidence="6">
    <location>
        <begin position="74"/>
        <end position="92"/>
    </location>
</feature>
<dbReference type="RefSeq" id="WP_141449580.1">
    <property type="nucleotide sequence ID" value="NZ_CP041217.1"/>
</dbReference>
<reference evidence="7 8" key="1">
    <citation type="submission" date="2019-06" db="EMBL/GenBank/DDBJ databases">
        <title>Saccharibacillus brassicae sp. nov., an endophytic bacterium isolated from Chinese cabbage seeds (Brassica pekinensis).</title>
        <authorList>
            <person name="Jiang L."/>
            <person name="Lee J."/>
            <person name="Kim S.W."/>
        </authorList>
    </citation>
    <scope>NUCLEOTIDE SEQUENCE [LARGE SCALE GENOMIC DNA]</scope>
    <source>
        <strain evidence="8">KCTC 43072 / ATSA2</strain>
    </source>
</reference>
<feature type="transmembrane region" description="Helical" evidence="6">
    <location>
        <begin position="43"/>
        <end position="62"/>
    </location>
</feature>
<dbReference type="InterPro" id="IPR002781">
    <property type="entry name" value="TM_pro_TauE-like"/>
</dbReference>
<gene>
    <name evidence="7" type="ORF">FFV09_20620</name>
</gene>
<protein>
    <recommendedName>
        <fullName evidence="6">Probable membrane transporter protein</fullName>
    </recommendedName>
</protein>
<dbReference type="EMBL" id="CP041217">
    <property type="protein sequence ID" value="QDH23043.1"/>
    <property type="molecule type" value="Genomic_DNA"/>
</dbReference>
<evidence type="ECO:0000256" key="2">
    <source>
        <dbReference type="ARBA" id="ARBA00009142"/>
    </source>
</evidence>
<dbReference type="AlphaFoldDB" id="A0A4Y6UZ79"/>
<keyword evidence="6" id="KW-1003">Cell membrane</keyword>
<dbReference type="GO" id="GO:0005886">
    <property type="term" value="C:plasma membrane"/>
    <property type="evidence" value="ECO:0007669"/>
    <property type="project" value="UniProtKB-SubCell"/>
</dbReference>
<dbReference type="Proteomes" id="UP000316968">
    <property type="component" value="Chromosome"/>
</dbReference>
<dbReference type="OrthoDB" id="9780109at2"/>
<name>A0A4Y6UZ79_SACBS</name>
<feature type="transmembrane region" description="Helical" evidence="6">
    <location>
        <begin position="187"/>
        <end position="206"/>
    </location>
</feature>
<evidence type="ECO:0000256" key="3">
    <source>
        <dbReference type="ARBA" id="ARBA00022692"/>
    </source>
</evidence>
<keyword evidence="8" id="KW-1185">Reference proteome</keyword>
<feature type="transmembrane region" description="Helical" evidence="6">
    <location>
        <begin position="12"/>
        <end position="37"/>
    </location>
</feature>
<dbReference type="InterPro" id="IPR051598">
    <property type="entry name" value="TSUP/Inactive_protease-like"/>
</dbReference>
<feature type="transmembrane region" description="Helical" evidence="6">
    <location>
        <begin position="150"/>
        <end position="181"/>
    </location>
</feature>
<accession>A0A4Y6UZ79</accession>
<keyword evidence="4 6" id="KW-1133">Transmembrane helix</keyword>
<proteinExistence type="inferred from homology"/>
<dbReference type="PANTHER" id="PTHR43701:SF2">
    <property type="entry name" value="MEMBRANE TRANSPORTER PROTEIN YJNA-RELATED"/>
    <property type="match status" value="1"/>
</dbReference>
<evidence type="ECO:0000256" key="1">
    <source>
        <dbReference type="ARBA" id="ARBA00004141"/>
    </source>
</evidence>
<keyword evidence="3 6" id="KW-0812">Transmembrane</keyword>
<keyword evidence="5 6" id="KW-0472">Membrane</keyword>
<sequence>MEIILLIAVGMFASICGAVAGLGGGFIIVPILAFTYIVPVSDISGTSMAVLFVSAISSTLAYAVQKKVDYRSGLAFAVAMIPGSILGAWTTGIVENNVFFVSLGIFLVLMSISINFKPTRSRGGFLKPNVSRSLLDASGMRHEYSFNMTFAVSVAFFVGFLSSLFGIGGGSVMVPTMILFLAFPPHIATATSMFSILLSSFVGTISHAALGHVMWDKFIWLALGALAGGQIGARIASKIPAKTVVRVLSVCLLLAAVRLMFKG</sequence>
<evidence type="ECO:0000256" key="4">
    <source>
        <dbReference type="ARBA" id="ARBA00022989"/>
    </source>
</evidence>
<evidence type="ECO:0000256" key="5">
    <source>
        <dbReference type="ARBA" id="ARBA00023136"/>
    </source>
</evidence>
<evidence type="ECO:0000313" key="8">
    <source>
        <dbReference type="Proteomes" id="UP000316968"/>
    </source>
</evidence>
<dbReference type="Pfam" id="PF01925">
    <property type="entry name" value="TauE"/>
    <property type="match status" value="1"/>
</dbReference>